<name>A0A497JI61_9ARCH</name>
<protein>
    <submittedName>
        <fullName evidence="1">Uncharacterized protein</fullName>
    </submittedName>
</protein>
<sequence>MLRGLLKAYAIRRPAFEFTIDDLMHVKENPNMRLTASPFTHNYEDKVFLGRAVRWKGAKGIEQVREINPDVAAGLEKAIEISQECEGVKGVVRVGDRWLPKKVICQIEKAAEKKGKAE</sequence>
<dbReference type="Proteomes" id="UP000277633">
    <property type="component" value="Unassembled WGS sequence"/>
</dbReference>
<evidence type="ECO:0000313" key="1">
    <source>
        <dbReference type="EMBL" id="RLG69046.1"/>
    </source>
</evidence>
<gene>
    <name evidence="1" type="ORF">DRO07_02795</name>
</gene>
<organism evidence="1 2">
    <name type="scientific">Candidatus Iainarchaeum sp</name>
    <dbReference type="NCBI Taxonomy" id="3101447"/>
    <lineage>
        <taxon>Archaea</taxon>
        <taxon>Candidatus Iainarchaeota</taxon>
        <taxon>Candidatus Iainarchaeia</taxon>
        <taxon>Candidatus Iainarchaeales</taxon>
        <taxon>Candidatus Iainarchaeaceae</taxon>
        <taxon>Candidatus Iainarchaeum</taxon>
    </lineage>
</organism>
<proteinExistence type="predicted"/>
<evidence type="ECO:0000313" key="2">
    <source>
        <dbReference type="Proteomes" id="UP000277633"/>
    </source>
</evidence>
<dbReference type="AlphaFoldDB" id="A0A497JI61"/>
<accession>A0A497JI61</accession>
<comment type="caution">
    <text evidence="1">The sequence shown here is derived from an EMBL/GenBank/DDBJ whole genome shotgun (WGS) entry which is preliminary data.</text>
</comment>
<reference evidence="1 2" key="1">
    <citation type="submission" date="2018-06" db="EMBL/GenBank/DDBJ databases">
        <title>Extensive metabolic versatility and redundancy in microbially diverse, dynamic hydrothermal sediments.</title>
        <authorList>
            <person name="Dombrowski N."/>
            <person name="Teske A."/>
            <person name="Baker B.J."/>
        </authorList>
    </citation>
    <scope>NUCLEOTIDE SEQUENCE [LARGE SCALE GENOMIC DNA]</scope>
    <source>
        <strain evidence="1">B9_G13</strain>
    </source>
</reference>
<dbReference type="EMBL" id="QMWO01000102">
    <property type="protein sequence ID" value="RLG69046.1"/>
    <property type="molecule type" value="Genomic_DNA"/>
</dbReference>